<organism evidence="8 9">
    <name type="scientific">Coniochaeta pulveracea</name>
    <dbReference type="NCBI Taxonomy" id="177199"/>
    <lineage>
        <taxon>Eukaryota</taxon>
        <taxon>Fungi</taxon>
        <taxon>Dikarya</taxon>
        <taxon>Ascomycota</taxon>
        <taxon>Pezizomycotina</taxon>
        <taxon>Sordariomycetes</taxon>
        <taxon>Sordariomycetidae</taxon>
        <taxon>Coniochaetales</taxon>
        <taxon>Coniochaetaceae</taxon>
        <taxon>Coniochaeta</taxon>
    </lineage>
</organism>
<keyword evidence="3 6" id="KW-1133">Transmembrane helix</keyword>
<feature type="region of interest" description="Disordered" evidence="5">
    <location>
        <begin position="616"/>
        <end position="659"/>
    </location>
</feature>
<feature type="transmembrane region" description="Helical" evidence="6">
    <location>
        <begin position="29"/>
        <end position="53"/>
    </location>
</feature>
<dbReference type="PRINTS" id="PR01036">
    <property type="entry name" value="TCRTETB"/>
</dbReference>
<comment type="caution">
    <text evidence="8">The sequence shown here is derived from an EMBL/GenBank/DDBJ whole genome shotgun (WGS) entry which is preliminary data.</text>
</comment>
<dbReference type="PANTHER" id="PTHR23501:SF94">
    <property type="entry name" value="MAJOR FACILITATOR SUPERFAMILY (MFS) PROFILE DOMAIN-CONTAINING PROTEIN"/>
    <property type="match status" value="1"/>
</dbReference>
<sequence>MFSRDGIVQGKEEQAQDAYAEWQPGKQEYATMVTIAVVSLMVALDATILVPVLPQLALDLGGTTSDAFWAGTSYLLTCAVFQPFIAALSDLFGRKETLLSAIIFFTLGTLLCAPLAHNFTVLLAGRCLQGVGGGGIITMGQVIFADIIPLRQRPKYFSIVLAAWALGSVLGPLLGGMFVEYLSWKWCFYINFPFCALGFVMVPLFVKLKTEKSTLTSKLARVDWIGGVLFIGGMTSFLLGLSWAGIQYEWDSAQVLAPLFVGVAAVAAAIFWENFGAENPFLRPALFASPSAVAAHLCAFGQGFILFCALYYIPFYFSALHLHSPLQSGIDLLPVTCLLVPGSIVVSILTTRLGHFRWAIWAGFSIAALGTGLLLLLDIGTRTPVWAAILCVFGIGNGILLTSVNVAIQAISKAQDCGRAAAMYAFMRTLGMSVGVAIGGTAFQNVMAYNLRKLQLPDSIASNAEAFVSMMVKMEPNNSVRQGAEHSYLQGFRAVFWVMTATALFGLATSCLIRKHSMDKAIESDFVLDGARPSVVDVEKAAKHTSSVFSIDSFGSRSHTPTPGGIEQIPSEAELEQILEKKSQVVVSEKELQRGDQEKVSSFLVGPGGWRFALDPKSSSPLPFPSRTTKGMVPIPTKPRPSLSEANRSRISSIMRNFN</sequence>
<feature type="transmembrane region" description="Helical" evidence="6">
    <location>
        <begin position="333"/>
        <end position="351"/>
    </location>
</feature>
<feature type="transmembrane region" description="Helical" evidence="6">
    <location>
        <begin position="73"/>
        <end position="91"/>
    </location>
</feature>
<feature type="transmembrane region" description="Helical" evidence="6">
    <location>
        <begin position="358"/>
        <end position="379"/>
    </location>
</feature>
<evidence type="ECO:0000256" key="6">
    <source>
        <dbReference type="SAM" id="Phobius"/>
    </source>
</evidence>
<dbReference type="PANTHER" id="PTHR23501">
    <property type="entry name" value="MAJOR FACILITATOR SUPERFAMILY"/>
    <property type="match status" value="1"/>
</dbReference>
<dbReference type="EMBL" id="QVQW01000044">
    <property type="protein sequence ID" value="RKU43338.1"/>
    <property type="molecule type" value="Genomic_DNA"/>
</dbReference>
<feature type="transmembrane region" description="Helical" evidence="6">
    <location>
        <begin position="123"/>
        <end position="144"/>
    </location>
</feature>
<feature type="transmembrane region" description="Helical" evidence="6">
    <location>
        <begin position="420"/>
        <end position="443"/>
    </location>
</feature>
<proteinExistence type="predicted"/>
<feature type="compositionally biased region" description="Polar residues" evidence="5">
    <location>
        <begin position="644"/>
        <end position="659"/>
    </location>
</feature>
<dbReference type="InterPro" id="IPR020846">
    <property type="entry name" value="MFS_dom"/>
</dbReference>
<evidence type="ECO:0000256" key="1">
    <source>
        <dbReference type="ARBA" id="ARBA00004141"/>
    </source>
</evidence>
<feature type="transmembrane region" description="Helical" evidence="6">
    <location>
        <begin position="252"/>
        <end position="272"/>
    </location>
</feature>
<feature type="transmembrane region" description="Helical" evidence="6">
    <location>
        <begin position="227"/>
        <end position="246"/>
    </location>
</feature>
<dbReference type="InterPro" id="IPR036259">
    <property type="entry name" value="MFS_trans_sf"/>
</dbReference>
<dbReference type="SUPFAM" id="SSF103473">
    <property type="entry name" value="MFS general substrate transporter"/>
    <property type="match status" value="1"/>
</dbReference>
<dbReference type="InterPro" id="IPR005829">
    <property type="entry name" value="Sugar_transporter_CS"/>
</dbReference>
<feature type="transmembrane region" description="Helical" evidence="6">
    <location>
        <begin position="385"/>
        <end position="408"/>
    </location>
</feature>
<keyword evidence="2 6" id="KW-0812">Transmembrane</keyword>
<feature type="transmembrane region" description="Helical" evidence="6">
    <location>
        <begin position="188"/>
        <end position="206"/>
    </location>
</feature>
<evidence type="ECO:0000256" key="4">
    <source>
        <dbReference type="ARBA" id="ARBA00023136"/>
    </source>
</evidence>
<evidence type="ECO:0000256" key="3">
    <source>
        <dbReference type="ARBA" id="ARBA00022989"/>
    </source>
</evidence>
<dbReference type="FunFam" id="1.20.1720.10:FF:000018">
    <property type="entry name" value="Putative MFS multidrug transporter"/>
    <property type="match status" value="1"/>
</dbReference>
<dbReference type="OrthoDB" id="2351791at2759"/>
<dbReference type="PROSITE" id="PS50850">
    <property type="entry name" value="MFS"/>
    <property type="match status" value="1"/>
</dbReference>
<dbReference type="GO" id="GO:0005886">
    <property type="term" value="C:plasma membrane"/>
    <property type="evidence" value="ECO:0007669"/>
    <property type="project" value="TreeGrafter"/>
</dbReference>
<feature type="transmembrane region" description="Helical" evidence="6">
    <location>
        <begin position="494"/>
        <end position="513"/>
    </location>
</feature>
<evidence type="ECO:0000313" key="8">
    <source>
        <dbReference type="EMBL" id="RKU43338.1"/>
    </source>
</evidence>
<dbReference type="Proteomes" id="UP000275385">
    <property type="component" value="Unassembled WGS sequence"/>
</dbReference>
<protein>
    <recommendedName>
        <fullName evidence="7">Major facilitator superfamily (MFS) profile domain-containing protein</fullName>
    </recommendedName>
</protein>
<dbReference type="InterPro" id="IPR011701">
    <property type="entry name" value="MFS"/>
</dbReference>
<feature type="compositionally biased region" description="Polar residues" evidence="5">
    <location>
        <begin position="617"/>
        <end position="629"/>
    </location>
</feature>
<evidence type="ECO:0000313" key="9">
    <source>
        <dbReference type="Proteomes" id="UP000275385"/>
    </source>
</evidence>
<dbReference type="Pfam" id="PF07690">
    <property type="entry name" value="MFS_1"/>
    <property type="match status" value="1"/>
</dbReference>
<keyword evidence="9" id="KW-1185">Reference proteome</keyword>
<comment type="subcellular location">
    <subcellularLocation>
        <location evidence="1">Membrane</location>
        <topology evidence="1">Multi-pass membrane protein</topology>
    </subcellularLocation>
</comment>
<dbReference type="GO" id="GO:0022857">
    <property type="term" value="F:transmembrane transporter activity"/>
    <property type="evidence" value="ECO:0007669"/>
    <property type="project" value="InterPro"/>
</dbReference>
<dbReference type="Gene3D" id="1.20.1720.10">
    <property type="entry name" value="Multidrug resistance protein D"/>
    <property type="match status" value="1"/>
</dbReference>
<accession>A0A420Y619</accession>
<feature type="domain" description="Major facilitator superfamily (MFS) profile" evidence="7">
    <location>
        <begin position="31"/>
        <end position="518"/>
    </location>
</feature>
<evidence type="ECO:0000256" key="5">
    <source>
        <dbReference type="SAM" id="MobiDB-lite"/>
    </source>
</evidence>
<name>A0A420Y619_9PEZI</name>
<feature type="transmembrane region" description="Helical" evidence="6">
    <location>
        <begin position="156"/>
        <end position="182"/>
    </location>
</feature>
<dbReference type="CDD" id="cd17502">
    <property type="entry name" value="MFS_Azr1_MDR_like"/>
    <property type="match status" value="1"/>
</dbReference>
<feature type="transmembrane region" description="Helical" evidence="6">
    <location>
        <begin position="98"/>
        <end position="117"/>
    </location>
</feature>
<evidence type="ECO:0000256" key="2">
    <source>
        <dbReference type="ARBA" id="ARBA00022692"/>
    </source>
</evidence>
<dbReference type="AlphaFoldDB" id="A0A420Y619"/>
<dbReference type="PROSITE" id="PS00216">
    <property type="entry name" value="SUGAR_TRANSPORT_1"/>
    <property type="match status" value="1"/>
</dbReference>
<evidence type="ECO:0000259" key="7">
    <source>
        <dbReference type="PROSITE" id="PS50850"/>
    </source>
</evidence>
<reference evidence="8 9" key="1">
    <citation type="submission" date="2018-08" db="EMBL/GenBank/DDBJ databases">
        <title>Draft genome of the lignicolous fungus Coniochaeta pulveracea.</title>
        <authorList>
            <person name="Borstlap C.J."/>
            <person name="De Witt R.N."/>
            <person name="Botha A."/>
            <person name="Volschenk H."/>
        </authorList>
    </citation>
    <scope>NUCLEOTIDE SEQUENCE [LARGE SCALE GENOMIC DNA]</scope>
    <source>
        <strain evidence="8 9">CAB683</strain>
    </source>
</reference>
<gene>
    <name evidence="8" type="ORF">DL546_004502</name>
</gene>
<keyword evidence="4 6" id="KW-0472">Membrane</keyword>
<dbReference type="Gene3D" id="1.20.1250.20">
    <property type="entry name" value="MFS general substrate transporter like domains"/>
    <property type="match status" value="1"/>
</dbReference>
<feature type="transmembrane region" description="Helical" evidence="6">
    <location>
        <begin position="293"/>
        <end position="313"/>
    </location>
</feature>